<feature type="compositionally biased region" description="Polar residues" evidence="1">
    <location>
        <begin position="346"/>
        <end position="367"/>
    </location>
</feature>
<feature type="domain" description="Tudor" evidence="2">
    <location>
        <begin position="445"/>
        <end position="559"/>
    </location>
</feature>
<protein>
    <submittedName>
        <fullName evidence="3">Tudor domain-containing protein 7</fullName>
    </submittedName>
</protein>
<dbReference type="Proteomes" id="UP000887458">
    <property type="component" value="Unassembled WGS sequence"/>
</dbReference>
<comment type="caution">
    <text evidence="3">The sequence shown here is derived from an EMBL/GenBank/DDBJ whole genome shotgun (WGS) entry which is preliminary data.</text>
</comment>
<proteinExistence type="predicted"/>
<dbReference type="PANTHER" id="PTHR22948:SF29">
    <property type="entry name" value="FI02030P-RELATED"/>
    <property type="match status" value="1"/>
</dbReference>
<dbReference type="PANTHER" id="PTHR22948">
    <property type="entry name" value="TUDOR DOMAIN CONTAINING PROTEIN"/>
    <property type="match status" value="1"/>
</dbReference>
<sequence>MEIESKETATTTTTDLEKRKSVSFVDEKLIDNAIKSTTVAAAEATTMANMDSNDNDDSKCKTTATTTKHGHKNHHHQNNGRSSSKNHYNNNGGNHKLYGNTTNGGRFNNHKQTPGQQSKSQSQSSSSNPVIIYYNNPDVEINVDDLLEKCQSKQQQQHETMDDNNGKNDEHKERKHHHPAQNLLSANVNKHHHHHQNGRQNGNYNHHGGGHHQKPGSSSTKHHHNQQQKSKNMWSNNDNNWRNHSKHQYDGSNDGNGNHHPHHNHQNKKPIIKKIDYHNRSSNNDDNDENKNKSTETTTTTTLSSTSTIATSTEPITIYYNDNSISLEENLKRLKETLLSDENKQTDSSQSEMPYEESTTINATTSTNDNDIDTVIKMDDNTIADTTTSHEQKSEKIQVDEIQPSTTATVSTLVKSNDPEDVISGGVPIENPRLPEADANVQAKMVRCTIISHPGHFYIKFINADHERQLNGMNQFYSQDEHIELTLDVLQPGQFYAALRTKDEGWIRIKLLQAESIDQITCFLIDQGCVDILRLNQLQPLYSQFRSVPRQSIRVSLSGIRPRESDDWLPNEALEFKKLLDNQILKVDYIGNGDGDAKWGQIVEPDSQLQIRLQFNDDHNDSKLADRPVADILIERNLAIAN</sequence>
<feature type="region of interest" description="Disordered" evidence="1">
    <location>
        <begin position="49"/>
        <end position="131"/>
    </location>
</feature>
<feature type="region of interest" description="Disordered" evidence="1">
    <location>
        <begin position="339"/>
        <end position="367"/>
    </location>
</feature>
<organism evidence="3 4">
    <name type="scientific">Dermatophagoides pteronyssinus</name>
    <name type="common">European house dust mite</name>
    <dbReference type="NCBI Taxonomy" id="6956"/>
    <lineage>
        <taxon>Eukaryota</taxon>
        <taxon>Metazoa</taxon>
        <taxon>Ecdysozoa</taxon>
        <taxon>Arthropoda</taxon>
        <taxon>Chelicerata</taxon>
        <taxon>Arachnida</taxon>
        <taxon>Acari</taxon>
        <taxon>Acariformes</taxon>
        <taxon>Sarcoptiformes</taxon>
        <taxon>Astigmata</taxon>
        <taxon>Psoroptidia</taxon>
        <taxon>Analgoidea</taxon>
        <taxon>Pyroglyphidae</taxon>
        <taxon>Dermatophagoidinae</taxon>
        <taxon>Dermatophagoides</taxon>
    </lineage>
</organism>
<evidence type="ECO:0000256" key="1">
    <source>
        <dbReference type="SAM" id="MobiDB-lite"/>
    </source>
</evidence>
<dbReference type="InterPro" id="IPR002999">
    <property type="entry name" value="Tudor"/>
</dbReference>
<feature type="compositionally biased region" description="Basic residues" evidence="1">
    <location>
        <begin position="208"/>
        <end position="226"/>
    </location>
</feature>
<feature type="region of interest" description="Disordered" evidence="1">
    <location>
        <begin position="150"/>
        <end position="307"/>
    </location>
</feature>
<feature type="compositionally biased region" description="Low complexity" evidence="1">
    <location>
        <begin position="116"/>
        <end position="127"/>
    </location>
</feature>
<feature type="compositionally biased region" description="Low complexity" evidence="1">
    <location>
        <begin position="229"/>
        <end position="242"/>
    </location>
</feature>
<feature type="region of interest" description="Disordered" evidence="1">
    <location>
        <begin position="1"/>
        <end position="23"/>
    </location>
</feature>
<feature type="compositionally biased region" description="Low complexity" evidence="1">
    <location>
        <begin position="295"/>
        <end position="307"/>
    </location>
</feature>
<feature type="compositionally biased region" description="Basic and acidic residues" evidence="1">
    <location>
        <begin position="159"/>
        <end position="172"/>
    </location>
</feature>
<reference evidence="3 4" key="1">
    <citation type="journal article" date="2018" name="J. Allergy Clin. Immunol.">
        <title>High-quality assembly of Dermatophagoides pteronyssinus genome and transcriptome reveals a wide range of novel allergens.</title>
        <authorList>
            <person name="Liu X.Y."/>
            <person name="Yang K.Y."/>
            <person name="Wang M.Q."/>
            <person name="Kwok J.S."/>
            <person name="Zeng X."/>
            <person name="Yang Z."/>
            <person name="Xiao X.J."/>
            <person name="Lau C.P."/>
            <person name="Li Y."/>
            <person name="Huang Z.M."/>
            <person name="Ba J.G."/>
            <person name="Yim A.K."/>
            <person name="Ouyang C.Y."/>
            <person name="Ngai S.M."/>
            <person name="Chan T.F."/>
            <person name="Leung E.L."/>
            <person name="Liu L."/>
            <person name="Liu Z.G."/>
            <person name="Tsui S.K."/>
        </authorList>
    </citation>
    <scope>NUCLEOTIDE SEQUENCE [LARGE SCALE GENOMIC DNA]</scope>
    <source>
        <strain evidence="3">Derp</strain>
    </source>
</reference>
<reference evidence="3 4" key="2">
    <citation type="journal article" date="2022" name="Mol. Biol. Evol.">
        <title>Comparative Genomics Reveals Insights into the Divergent Evolution of Astigmatic Mites and Household Pest Adaptations.</title>
        <authorList>
            <person name="Xiong Q."/>
            <person name="Wan A.T."/>
            <person name="Liu X."/>
            <person name="Fung C.S."/>
            <person name="Xiao X."/>
            <person name="Malainual N."/>
            <person name="Hou J."/>
            <person name="Wang L."/>
            <person name="Wang M."/>
            <person name="Yang K.Y."/>
            <person name="Cui Y."/>
            <person name="Leung E.L."/>
            <person name="Nong W."/>
            <person name="Shin S.K."/>
            <person name="Au S.W."/>
            <person name="Jeong K.Y."/>
            <person name="Chew F.T."/>
            <person name="Hui J.H."/>
            <person name="Leung T.F."/>
            <person name="Tungtrongchitr A."/>
            <person name="Zhong N."/>
            <person name="Liu Z."/>
            <person name="Tsui S.K."/>
        </authorList>
    </citation>
    <scope>NUCLEOTIDE SEQUENCE [LARGE SCALE GENOMIC DNA]</scope>
    <source>
        <strain evidence="3">Derp</strain>
    </source>
</reference>
<dbReference type="InterPro" id="IPR050621">
    <property type="entry name" value="Tudor_domain_containing"/>
</dbReference>
<evidence type="ECO:0000313" key="4">
    <source>
        <dbReference type="Proteomes" id="UP000887458"/>
    </source>
</evidence>
<accession>A0ABQ8IV72</accession>
<dbReference type="Pfam" id="PF00567">
    <property type="entry name" value="TUDOR"/>
    <property type="match status" value="1"/>
</dbReference>
<dbReference type="Gene3D" id="2.30.30.140">
    <property type="match status" value="1"/>
</dbReference>
<feature type="compositionally biased region" description="Basic residues" evidence="1">
    <location>
        <begin position="259"/>
        <end position="272"/>
    </location>
</feature>
<keyword evidence="4" id="KW-1185">Reference proteome</keyword>
<evidence type="ECO:0000313" key="3">
    <source>
        <dbReference type="EMBL" id="KAH9413955.1"/>
    </source>
</evidence>
<feature type="compositionally biased region" description="Polar residues" evidence="1">
    <location>
        <begin position="101"/>
        <end position="115"/>
    </location>
</feature>
<dbReference type="EMBL" id="NJHN03000116">
    <property type="protein sequence ID" value="KAH9413955.1"/>
    <property type="molecule type" value="Genomic_DNA"/>
</dbReference>
<dbReference type="SUPFAM" id="SSF63748">
    <property type="entry name" value="Tudor/PWWP/MBT"/>
    <property type="match status" value="1"/>
</dbReference>
<dbReference type="InterPro" id="IPR035437">
    <property type="entry name" value="SNase_OB-fold_sf"/>
</dbReference>
<name>A0ABQ8IV72_DERPT</name>
<feature type="compositionally biased region" description="Basic residues" evidence="1">
    <location>
        <begin position="68"/>
        <end position="78"/>
    </location>
</feature>
<evidence type="ECO:0000259" key="2">
    <source>
        <dbReference type="Pfam" id="PF00567"/>
    </source>
</evidence>
<dbReference type="Gene3D" id="2.40.50.90">
    <property type="match status" value="1"/>
</dbReference>
<feature type="compositionally biased region" description="Low complexity" evidence="1">
    <location>
        <begin position="82"/>
        <end position="100"/>
    </location>
</feature>
<gene>
    <name evidence="3" type="primary">TDRD7_3</name>
    <name evidence="3" type="ORF">DERP_014475</name>
</gene>